<dbReference type="Proteomes" id="UP000582837">
    <property type="component" value="Unassembled WGS sequence"/>
</dbReference>
<evidence type="ECO:0000313" key="3">
    <source>
        <dbReference type="Proteomes" id="UP000582837"/>
    </source>
</evidence>
<comment type="caution">
    <text evidence="2">The sequence shown here is derived from an EMBL/GenBank/DDBJ whole genome shotgun (WGS) entry which is preliminary data.</text>
</comment>
<dbReference type="Pfam" id="PF08818">
    <property type="entry name" value="DUF1801"/>
    <property type="match status" value="1"/>
</dbReference>
<evidence type="ECO:0000313" key="2">
    <source>
        <dbReference type="EMBL" id="MBB6069382.1"/>
    </source>
</evidence>
<proteinExistence type="predicted"/>
<protein>
    <recommendedName>
        <fullName evidence="1">YdhG-like domain-containing protein</fullName>
    </recommendedName>
</protein>
<dbReference type="Gene3D" id="3.90.1150.200">
    <property type="match status" value="1"/>
</dbReference>
<organism evidence="2 3">
    <name type="scientific">Longimicrobium terrae</name>
    <dbReference type="NCBI Taxonomy" id="1639882"/>
    <lineage>
        <taxon>Bacteria</taxon>
        <taxon>Pseudomonadati</taxon>
        <taxon>Gemmatimonadota</taxon>
        <taxon>Longimicrobiia</taxon>
        <taxon>Longimicrobiales</taxon>
        <taxon>Longimicrobiaceae</taxon>
        <taxon>Longimicrobium</taxon>
    </lineage>
</organism>
<dbReference type="AlphaFoldDB" id="A0A841GPR9"/>
<reference evidence="2 3" key="1">
    <citation type="submission" date="2020-08" db="EMBL/GenBank/DDBJ databases">
        <title>Genomic Encyclopedia of Type Strains, Phase IV (KMG-IV): sequencing the most valuable type-strain genomes for metagenomic binning, comparative biology and taxonomic classification.</title>
        <authorList>
            <person name="Goeker M."/>
        </authorList>
    </citation>
    <scope>NUCLEOTIDE SEQUENCE [LARGE SCALE GENOMIC DNA]</scope>
    <source>
        <strain evidence="2 3">DSM 29007</strain>
    </source>
</reference>
<name>A0A841GPR9_9BACT</name>
<gene>
    <name evidence="2" type="ORF">HNQ61_000997</name>
</gene>
<dbReference type="InterPro" id="IPR014922">
    <property type="entry name" value="YdhG-like"/>
</dbReference>
<sequence length="155" mass="17097">MQSTAETVEEYLASLPEERRAVVSAVRDEIVRNLPDGYQETMAWGMISYEVPLSRFSPTYNGRPLGYAALAAQKNAYSLYLLGVYGDAAQEAVLRDGFSAAGKKLDMGKSCVRFKKLDDLPMETIGRLIASTPPERTIELHEAAHGARKRSAAKR</sequence>
<accession>A0A841GPR9</accession>
<dbReference type="EMBL" id="JACHIA010000002">
    <property type="protein sequence ID" value="MBB6069382.1"/>
    <property type="molecule type" value="Genomic_DNA"/>
</dbReference>
<keyword evidence="3" id="KW-1185">Reference proteome</keyword>
<evidence type="ECO:0000259" key="1">
    <source>
        <dbReference type="Pfam" id="PF08818"/>
    </source>
</evidence>
<feature type="domain" description="YdhG-like" evidence="1">
    <location>
        <begin position="19"/>
        <end position="130"/>
    </location>
</feature>
<dbReference type="SUPFAM" id="SSF159888">
    <property type="entry name" value="YdhG-like"/>
    <property type="match status" value="1"/>
</dbReference>
<dbReference type="RefSeq" id="WP_170037779.1">
    <property type="nucleotide sequence ID" value="NZ_JABDTL010000002.1"/>
</dbReference>